<feature type="compositionally biased region" description="Polar residues" evidence="1">
    <location>
        <begin position="40"/>
        <end position="64"/>
    </location>
</feature>
<feature type="compositionally biased region" description="Basic and acidic residues" evidence="1">
    <location>
        <begin position="261"/>
        <end position="276"/>
    </location>
</feature>
<organism evidence="2">
    <name type="scientific">Tanacetum cinerariifolium</name>
    <name type="common">Dalmatian daisy</name>
    <name type="synonym">Chrysanthemum cinerariifolium</name>
    <dbReference type="NCBI Taxonomy" id="118510"/>
    <lineage>
        <taxon>Eukaryota</taxon>
        <taxon>Viridiplantae</taxon>
        <taxon>Streptophyta</taxon>
        <taxon>Embryophyta</taxon>
        <taxon>Tracheophyta</taxon>
        <taxon>Spermatophyta</taxon>
        <taxon>Magnoliopsida</taxon>
        <taxon>eudicotyledons</taxon>
        <taxon>Gunneridae</taxon>
        <taxon>Pentapetalae</taxon>
        <taxon>asterids</taxon>
        <taxon>campanulids</taxon>
        <taxon>Asterales</taxon>
        <taxon>Asteraceae</taxon>
        <taxon>Asteroideae</taxon>
        <taxon>Anthemideae</taxon>
        <taxon>Anthemidinae</taxon>
        <taxon>Tanacetum</taxon>
    </lineage>
</organism>
<feature type="compositionally biased region" description="Polar residues" evidence="1">
    <location>
        <begin position="83"/>
        <end position="112"/>
    </location>
</feature>
<dbReference type="PANTHER" id="PTHR45786">
    <property type="entry name" value="DNA BINDING PROTEIN-LIKE"/>
    <property type="match status" value="1"/>
</dbReference>
<dbReference type="AlphaFoldDB" id="A0A6L2M5I6"/>
<sequence>MVLLQEVKEADKIAVELLQEVSKRETDKRDIKRHSLAAFSSDSSLEKTPSSRIMSNQTQENTNGPFYDTDLLPRRRGRPPLTDISNGSSNVKEGLHHSTSNSIGPNNNIASTSRKHPCKRRRKVIQEIHKINFDIDEDEETSGPNDQEKFYGICPVKVAKLKEAPKHLLDLFCNDDATSRNFLKNIRKYNMMFAFTSMGGKVDHSVNRGKGPYCFRLHSQNYHSHGSLLPVEGKSAKFSQLYIYDTENEVQNRISALRSGSKNEAESSRSKKEAKSCDPQIIKSLRQTLDAENELVKSYKMVRDRFKANELDNLQLKLISKRASDRRNYNLPTSSENWPEITRFLNGTGLHPEDRLDVVYKVFKMKLDHLIKNLKEKKIFGRINAGGKLMRYP</sequence>
<gene>
    <name evidence="2" type="ORF">Tci_039842</name>
</gene>
<reference evidence="2" key="1">
    <citation type="journal article" date="2019" name="Sci. Rep.">
        <title>Draft genome of Tanacetum cinerariifolium, the natural source of mosquito coil.</title>
        <authorList>
            <person name="Yamashiro T."/>
            <person name="Shiraishi A."/>
            <person name="Satake H."/>
            <person name="Nakayama K."/>
        </authorList>
    </citation>
    <scope>NUCLEOTIDE SEQUENCE</scope>
</reference>
<evidence type="ECO:0000313" key="2">
    <source>
        <dbReference type="EMBL" id="GEU67864.1"/>
    </source>
</evidence>
<feature type="region of interest" description="Disordered" evidence="1">
    <location>
        <begin position="40"/>
        <end position="120"/>
    </location>
</feature>
<evidence type="ECO:0000256" key="1">
    <source>
        <dbReference type="SAM" id="MobiDB-lite"/>
    </source>
</evidence>
<dbReference type="EMBL" id="BKCJ010005644">
    <property type="protein sequence ID" value="GEU67864.1"/>
    <property type="molecule type" value="Genomic_DNA"/>
</dbReference>
<name>A0A6L2M5I6_TANCI</name>
<proteinExistence type="predicted"/>
<accession>A0A6L2M5I6</accession>
<feature type="region of interest" description="Disordered" evidence="1">
    <location>
        <begin position="256"/>
        <end position="278"/>
    </location>
</feature>
<protein>
    <submittedName>
        <fullName evidence="2">Uncharacterized protein</fullName>
    </submittedName>
</protein>
<dbReference type="PANTHER" id="PTHR45786:SF66">
    <property type="entry name" value="HOOK MOTIF PROTEIN, PUTATIVE-RELATED"/>
    <property type="match status" value="1"/>
</dbReference>
<comment type="caution">
    <text evidence="2">The sequence shown here is derived from an EMBL/GenBank/DDBJ whole genome shotgun (WGS) entry which is preliminary data.</text>
</comment>